<keyword evidence="2" id="KW-1185">Reference proteome</keyword>
<dbReference type="PANTHER" id="PTHR34822">
    <property type="entry name" value="GRPB DOMAIN PROTEIN (AFU_ORTHOLOGUE AFUA_1G01530)"/>
    <property type="match status" value="1"/>
</dbReference>
<evidence type="ECO:0000313" key="2">
    <source>
        <dbReference type="Proteomes" id="UP000693672"/>
    </source>
</evidence>
<evidence type="ECO:0008006" key="3">
    <source>
        <dbReference type="Google" id="ProtNLM"/>
    </source>
</evidence>
<organism evidence="1 2">
    <name type="scientific">Paenibacillus solanacearum</name>
    <dbReference type="NCBI Taxonomy" id="2048548"/>
    <lineage>
        <taxon>Bacteria</taxon>
        <taxon>Bacillati</taxon>
        <taxon>Bacillota</taxon>
        <taxon>Bacilli</taxon>
        <taxon>Bacillales</taxon>
        <taxon>Paenibacillaceae</taxon>
        <taxon>Paenibacillus</taxon>
    </lineage>
</organism>
<dbReference type="Proteomes" id="UP000693672">
    <property type="component" value="Unassembled WGS sequence"/>
</dbReference>
<dbReference type="InterPro" id="IPR007344">
    <property type="entry name" value="GrpB/CoaE"/>
</dbReference>
<proteinExistence type="predicted"/>
<protein>
    <recommendedName>
        <fullName evidence="3">GrpB family protein</fullName>
    </recommendedName>
</protein>
<dbReference type="EMBL" id="CAJVAS010000037">
    <property type="protein sequence ID" value="CAG7647227.1"/>
    <property type="molecule type" value="Genomic_DNA"/>
</dbReference>
<reference evidence="1" key="1">
    <citation type="submission" date="2021-06" db="EMBL/GenBank/DDBJ databases">
        <authorList>
            <person name="Criscuolo A."/>
        </authorList>
    </citation>
    <scope>NUCLEOTIDE SEQUENCE</scope>
    <source>
        <strain evidence="1">CIP111600</strain>
    </source>
</reference>
<sequence>MERNVVIVPYRSDWSAQYEKASEEVKEVFGSAILGMEHIGSTSVKGLSAKPIIDFMVGVHDLSVVNPFIEPLRDIRFEHVFHPELPNRRFFRRGERGAGTHHLHIYTFGSDEWNQNLLFRNYLRANSDALKRYEQLKKQLADQYPQDRAAYTKAKHPFITEIIEMAKTSISF</sequence>
<accession>A0A916K5Z8</accession>
<gene>
    <name evidence="1" type="ORF">PAESOLCIP111_05343</name>
</gene>
<dbReference type="Pfam" id="PF04229">
    <property type="entry name" value="GrpB"/>
    <property type="match status" value="1"/>
</dbReference>
<dbReference type="PANTHER" id="PTHR34822:SF1">
    <property type="entry name" value="GRPB FAMILY PROTEIN"/>
    <property type="match status" value="1"/>
</dbReference>
<name>A0A916K5Z8_9BACL</name>
<evidence type="ECO:0000313" key="1">
    <source>
        <dbReference type="EMBL" id="CAG7647227.1"/>
    </source>
</evidence>
<comment type="caution">
    <text evidence="1">The sequence shown here is derived from an EMBL/GenBank/DDBJ whole genome shotgun (WGS) entry which is preliminary data.</text>
</comment>
<dbReference type="AlphaFoldDB" id="A0A916K5Z8"/>